<dbReference type="Pfam" id="PF20635">
    <property type="entry name" value="SMN_YG-box"/>
    <property type="match status" value="1"/>
</dbReference>
<evidence type="ECO:0000256" key="3">
    <source>
        <dbReference type="ARBA" id="ARBA00005371"/>
    </source>
</evidence>
<reference evidence="10" key="1">
    <citation type="submission" date="2025-08" db="UniProtKB">
        <authorList>
            <consortium name="RefSeq"/>
        </authorList>
    </citation>
    <scope>IDENTIFICATION</scope>
</reference>
<evidence type="ECO:0000256" key="4">
    <source>
        <dbReference type="ARBA" id="ARBA00022664"/>
    </source>
</evidence>
<dbReference type="Pfam" id="PF20636">
    <property type="entry name" value="SMN_G2-BD"/>
    <property type="match status" value="1"/>
</dbReference>
<keyword evidence="5" id="KW-0508">mRNA splicing</keyword>
<evidence type="ECO:0000256" key="2">
    <source>
        <dbReference type="ARBA" id="ARBA00004408"/>
    </source>
</evidence>
<dbReference type="InterPro" id="IPR002999">
    <property type="entry name" value="Tudor"/>
</dbReference>
<dbReference type="Gene3D" id="3.40.190.10">
    <property type="entry name" value="Periplasmic binding protein-like II"/>
    <property type="match status" value="1"/>
</dbReference>
<organism evidence="9 10">
    <name type="scientific">Hydra vulgaris</name>
    <name type="common">Hydra</name>
    <name type="synonym">Hydra attenuata</name>
    <dbReference type="NCBI Taxonomy" id="6087"/>
    <lineage>
        <taxon>Eukaryota</taxon>
        <taxon>Metazoa</taxon>
        <taxon>Cnidaria</taxon>
        <taxon>Hydrozoa</taxon>
        <taxon>Hydroidolina</taxon>
        <taxon>Anthoathecata</taxon>
        <taxon>Aplanulata</taxon>
        <taxon>Hydridae</taxon>
        <taxon>Hydra</taxon>
    </lineage>
</organism>
<dbReference type="Proteomes" id="UP001652625">
    <property type="component" value="Chromosome 13"/>
</dbReference>
<evidence type="ECO:0000256" key="1">
    <source>
        <dbReference type="ARBA" id="ARBA00004216"/>
    </source>
</evidence>
<dbReference type="PROSITE" id="PS50304">
    <property type="entry name" value="TUDOR"/>
    <property type="match status" value="1"/>
</dbReference>
<keyword evidence="4" id="KW-0507">mRNA processing</keyword>
<dbReference type="InterPro" id="IPR047313">
    <property type="entry name" value="SMN_C"/>
</dbReference>
<dbReference type="SUPFAM" id="SSF63748">
    <property type="entry name" value="Tudor/PWWP/MBT"/>
    <property type="match status" value="1"/>
</dbReference>
<name>A0ABM4DEB5_HYDVU</name>
<evidence type="ECO:0000256" key="7">
    <source>
        <dbReference type="ARBA" id="ARBA00034695"/>
    </source>
</evidence>
<comment type="subcellular location">
    <subcellularLocation>
        <location evidence="1">Cytoplasm</location>
        <location evidence="1">Myofibril</location>
        <location evidence="1">Sarcomere</location>
        <location evidence="1">Z line</location>
    </subcellularLocation>
    <subcellularLocation>
        <location evidence="2">Nucleus</location>
        <location evidence="2">Cajal body</location>
    </subcellularLocation>
    <subcellularLocation>
        <location evidence="7">Nucleus</location>
        <location evidence="7">Gem</location>
    </subcellularLocation>
</comment>
<dbReference type="CDD" id="cd22852">
    <property type="entry name" value="SMN_C"/>
    <property type="match status" value="1"/>
</dbReference>
<dbReference type="PANTHER" id="PTHR39267:SF1">
    <property type="entry name" value="SURVIVAL MOTOR NEURON PROTEIN"/>
    <property type="match status" value="1"/>
</dbReference>
<evidence type="ECO:0000259" key="8">
    <source>
        <dbReference type="PROSITE" id="PS50304"/>
    </source>
</evidence>
<dbReference type="GeneID" id="100203775"/>
<dbReference type="CDD" id="cd21182">
    <property type="entry name" value="Tudor_SMN_SPF30-like"/>
    <property type="match status" value="1"/>
</dbReference>
<evidence type="ECO:0000256" key="6">
    <source>
        <dbReference type="ARBA" id="ARBA00023242"/>
    </source>
</evidence>
<dbReference type="CDD" id="cd22851">
    <property type="entry name" value="SMN_N"/>
    <property type="match status" value="1"/>
</dbReference>
<evidence type="ECO:0000313" key="9">
    <source>
        <dbReference type="Proteomes" id="UP001652625"/>
    </source>
</evidence>
<protein>
    <submittedName>
        <fullName evidence="10">Survival motor neuron protein isoform X3</fullName>
    </submittedName>
</protein>
<dbReference type="Gene3D" id="2.30.30.140">
    <property type="match status" value="1"/>
</dbReference>
<gene>
    <name evidence="10" type="primary">LOC100203775</name>
</gene>
<dbReference type="SMART" id="SM00333">
    <property type="entry name" value="TUDOR"/>
    <property type="match status" value="1"/>
</dbReference>
<feature type="domain" description="Tudor" evidence="8">
    <location>
        <begin position="70"/>
        <end position="130"/>
    </location>
</feature>
<keyword evidence="6" id="KW-0539">Nucleus</keyword>
<comment type="similarity">
    <text evidence="3">Belongs to the SMN family.</text>
</comment>
<dbReference type="InterPro" id="IPR010304">
    <property type="entry name" value="SMN_Tudor"/>
</dbReference>
<dbReference type="InterPro" id="IPR040424">
    <property type="entry name" value="Smn1"/>
</dbReference>
<evidence type="ECO:0000313" key="10">
    <source>
        <dbReference type="RefSeq" id="XP_065672760.1"/>
    </source>
</evidence>
<dbReference type="InterPro" id="IPR049481">
    <property type="entry name" value="SMN_G2-BD"/>
</dbReference>
<keyword evidence="9" id="KW-1185">Reference proteome</keyword>
<evidence type="ECO:0000256" key="5">
    <source>
        <dbReference type="ARBA" id="ARBA00023187"/>
    </source>
</evidence>
<proteinExistence type="inferred from homology"/>
<dbReference type="RefSeq" id="XP_065672760.1">
    <property type="nucleotide sequence ID" value="XM_065816688.1"/>
</dbReference>
<accession>A0ABM4DEB5</accession>
<dbReference type="PANTHER" id="PTHR39267">
    <property type="entry name" value="SURVIVAL MOTOR NEURON-LIKE PROTEIN 1"/>
    <property type="match status" value="1"/>
</dbReference>
<sequence length="450" mass="51144">MADRESGIVWKRSSIPLCGDDEDVWDDTVLIKAYDRAVARIRNDGDIQPVQSRSKRKRKNRSLNRRKKMTWKVGSKCLSPYSGDGLYYEATILSIDIEAYLADVQYDHYGNTEKVDMSQLLTIEHNGKISEMNCENKDLEVKTKMAAEEMSKQSNQKNLRKQWKVSDICFVSVKNEETIFKQAVINEFITSSICKVTYTFDHKTAEVPITSLFTASKVQRMYRASHSNVGADKKKEVRPGNYLFNNRPVLPSDILEFSEIPKRFDPPMFPPFLPQIHTSNKDSFLQNGSIPLPPPNLPPFPSPPIVPKAVQAGDEEALAGMLMSWYMSGYHTGYYQGMHFLNRDSESKKIKNNDFKTSNSDIKRDVTSEVETTDGEPFHIKTNSDVRKDVMSEIETTDGESSHIQKSRTNLEKDLMSDVETTDCESFVATHKDLTQVLTSEIETTDGEPS</sequence>
<dbReference type="Pfam" id="PF06003">
    <property type="entry name" value="SMN_Tudor"/>
    <property type="match status" value="1"/>
</dbReference>